<dbReference type="Gene3D" id="3.40.50.300">
    <property type="entry name" value="P-loop containing nucleotide triphosphate hydrolases"/>
    <property type="match status" value="1"/>
</dbReference>
<feature type="domain" description="ATPase AAA-3" evidence="1">
    <location>
        <begin position="38"/>
        <end position="168"/>
    </location>
</feature>
<sequence length="310" mass="34924">MDKIIGLVDRLFNYYKKFLQGKDLGIKLSLIAFLSRGHILIEDSPGLGKTTLAIAIAKSMGVTFSRIQCTNDLLPTDITGLNIFNKETGEFEFKPGPIFNNILLVDEINRATPKTQSALLEAMGEKQVTIEGKTFKLSQPYFVIATQNSVESYGTFPLPESQLDRFIMKINLGYPTKEEELEILKGGSSRSKIYESEPAISKDDALTLIEFVKEKVKIDDTILEYLIEIVDKTRHHSKMVTGLSTRAALSIVNVAKALALINRRDYVIPEDITDYYKYTMLHRITFKGALSNEEKLDILESIIKSVKLPY</sequence>
<reference evidence="3 4" key="1">
    <citation type="journal article" date="2010" name="DNA Res.">
        <title>Bacterial lifestyle in a deep-sea hydrothermal vent chimney revealed by the genome sequence of the thermophilic bacterium Deferribacter desulfuricans SSM1.</title>
        <authorList>
            <person name="Takaki Y."/>
            <person name="Shimamura S."/>
            <person name="Nakagawa S."/>
            <person name="Fukuhara Y."/>
            <person name="Horikawa H."/>
            <person name="Ankai A."/>
            <person name="Harada T."/>
            <person name="Hosoyama A."/>
            <person name="Oguchi A."/>
            <person name="Fukui S."/>
            <person name="Fujita N."/>
            <person name="Takami H."/>
            <person name="Takai K."/>
        </authorList>
    </citation>
    <scope>NUCLEOTIDE SEQUENCE [LARGE SCALE GENOMIC DNA]</scope>
    <source>
        <strain evidence="4">DSM 14783 / JCM 11476 / NBRC 101012 / SSM1</strain>
    </source>
</reference>
<evidence type="ECO:0000259" key="2">
    <source>
        <dbReference type="Pfam" id="PF17863"/>
    </source>
</evidence>
<evidence type="ECO:0000313" key="3">
    <source>
        <dbReference type="EMBL" id="BAI81486.1"/>
    </source>
</evidence>
<protein>
    <submittedName>
        <fullName evidence="3">ATPase, AAA family</fullName>
    </submittedName>
</protein>
<dbReference type="PANTHER" id="PTHR42759:SF5">
    <property type="entry name" value="METHANOL DEHYDROGENASE REGULATOR"/>
    <property type="match status" value="1"/>
</dbReference>
<feature type="domain" description="ChlI/MoxR AAA lid" evidence="2">
    <location>
        <begin position="232"/>
        <end position="300"/>
    </location>
</feature>
<dbReference type="KEGG" id="ddf:DEFDS_2036"/>
<dbReference type="InterPro" id="IPR027417">
    <property type="entry name" value="P-loop_NTPase"/>
</dbReference>
<dbReference type="InterPro" id="IPR050764">
    <property type="entry name" value="CbbQ/NirQ/NorQ/GpvN"/>
</dbReference>
<dbReference type="EMBL" id="AP011529">
    <property type="protein sequence ID" value="BAI81486.1"/>
    <property type="molecule type" value="Genomic_DNA"/>
</dbReference>
<gene>
    <name evidence="3" type="ordered locus">DEFDS_2036</name>
</gene>
<accession>D3P9U6</accession>
<keyword evidence="4" id="KW-1185">Reference proteome</keyword>
<dbReference type="Pfam" id="PF07726">
    <property type="entry name" value="AAA_3"/>
    <property type="match status" value="1"/>
</dbReference>
<dbReference type="InterPro" id="IPR011703">
    <property type="entry name" value="ATPase_AAA-3"/>
</dbReference>
<dbReference type="Pfam" id="PF17863">
    <property type="entry name" value="AAA_lid_2"/>
    <property type="match status" value="1"/>
</dbReference>
<dbReference type="OrthoDB" id="9808397at2"/>
<organism evidence="3 4">
    <name type="scientific">Deferribacter desulfuricans (strain DSM 14783 / JCM 11476 / NBRC 101012 / SSM1)</name>
    <dbReference type="NCBI Taxonomy" id="639282"/>
    <lineage>
        <taxon>Bacteria</taxon>
        <taxon>Pseudomonadati</taxon>
        <taxon>Deferribacterota</taxon>
        <taxon>Deferribacteres</taxon>
        <taxon>Deferribacterales</taxon>
        <taxon>Deferribacteraceae</taxon>
        <taxon>Deferribacter</taxon>
    </lineage>
</organism>
<dbReference type="HOGENOM" id="CLU_034716_2_0_0"/>
<dbReference type="STRING" id="639282.DEFDS_2036"/>
<name>D3P9U6_DEFDS</name>
<dbReference type="InterPro" id="IPR041628">
    <property type="entry name" value="ChlI/MoxR_AAA_lid"/>
</dbReference>
<dbReference type="SUPFAM" id="SSF52540">
    <property type="entry name" value="P-loop containing nucleoside triphosphate hydrolases"/>
    <property type="match status" value="1"/>
</dbReference>
<dbReference type="Proteomes" id="UP000001520">
    <property type="component" value="Chromosome"/>
</dbReference>
<proteinExistence type="predicted"/>
<dbReference type="AlphaFoldDB" id="D3P9U6"/>
<evidence type="ECO:0000259" key="1">
    <source>
        <dbReference type="Pfam" id="PF07726"/>
    </source>
</evidence>
<dbReference type="Gene3D" id="1.10.8.80">
    <property type="entry name" value="Magnesium chelatase subunit I, C-Terminal domain"/>
    <property type="match status" value="1"/>
</dbReference>
<dbReference type="GO" id="GO:0005524">
    <property type="term" value="F:ATP binding"/>
    <property type="evidence" value="ECO:0007669"/>
    <property type="project" value="InterPro"/>
</dbReference>
<evidence type="ECO:0000313" key="4">
    <source>
        <dbReference type="Proteomes" id="UP000001520"/>
    </source>
</evidence>
<dbReference type="PANTHER" id="PTHR42759">
    <property type="entry name" value="MOXR FAMILY PROTEIN"/>
    <property type="match status" value="1"/>
</dbReference>
<dbReference type="eggNOG" id="COG0714">
    <property type="taxonomic scope" value="Bacteria"/>
</dbReference>
<dbReference type="RefSeq" id="WP_013008731.1">
    <property type="nucleotide sequence ID" value="NC_013939.1"/>
</dbReference>
<dbReference type="PIRSF" id="PIRSF002849">
    <property type="entry name" value="AAA_ATPase_chaperone_MoxR_prd"/>
    <property type="match status" value="1"/>
</dbReference>
<dbReference type="GO" id="GO:0016887">
    <property type="term" value="F:ATP hydrolysis activity"/>
    <property type="evidence" value="ECO:0007669"/>
    <property type="project" value="InterPro"/>
</dbReference>
<dbReference type="CDD" id="cd00009">
    <property type="entry name" value="AAA"/>
    <property type="match status" value="1"/>
</dbReference>